<dbReference type="GO" id="GO:0006979">
    <property type="term" value="P:response to oxidative stress"/>
    <property type="evidence" value="ECO:0007669"/>
    <property type="project" value="InterPro"/>
</dbReference>
<dbReference type="InterPro" id="IPR015946">
    <property type="entry name" value="KH_dom-like_a/b"/>
</dbReference>
<dbReference type="InterPro" id="IPR019953">
    <property type="entry name" value="OHR"/>
</dbReference>
<gene>
    <name evidence="2" type="ORF">Lboz_2422</name>
</gene>
<dbReference type="InterPro" id="IPR036102">
    <property type="entry name" value="OsmC/Ohrsf"/>
</dbReference>
<dbReference type="AlphaFoldDB" id="A0A0W0RIH7"/>
<protein>
    <submittedName>
        <fullName evidence="2">Organic hydroperoxide resistance protein</fullName>
    </submittedName>
</protein>
<dbReference type="Proteomes" id="UP000054695">
    <property type="component" value="Unassembled WGS sequence"/>
</dbReference>
<dbReference type="EMBL" id="LNXU01000032">
    <property type="protein sequence ID" value="KTC70845.1"/>
    <property type="molecule type" value="Genomic_DNA"/>
</dbReference>
<dbReference type="Gene3D" id="2.20.25.10">
    <property type="match status" value="1"/>
</dbReference>
<evidence type="ECO:0000313" key="3">
    <source>
        <dbReference type="Proteomes" id="UP000054695"/>
    </source>
</evidence>
<reference evidence="2 3" key="1">
    <citation type="submission" date="2015-11" db="EMBL/GenBank/DDBJ databases">
        <title>Genomic analysis of 38 Legionella species identifies large and diverse effector repertoires.</title>
        <authorList>
            <person name="Burstein D."/>
            <person name="Amaro F."/>
            <person name="Zusman T."/>
            <person name="Lifshitz Z."/>
            <person name="Cohen O."/>
            <person name="Gilbert J.A."/>
            <person name="Pupko T."/>
            <person name="Shuman H.A."/>
            <person name="Segal G."/>
        </authorList>
    </citation>
    <scope>NUCLEOTIDE SEQUENCE [LARGE SCALE GENOMIC DNA]</scope>
    <source>
        <strain evidence="2 3">WIGA</strain>
    </source>
</reference>
<dbReference type="PANTHER" id="PTHR33797:SF2">
    <property type="entry name" value="ORGANIC HYDROPEROXIDE RESISTANCE PROTEIN-LIKE"/>
    <property type="match status" value="1"/>
</dbReference>
<dbReference type="NCBIfam" id="TIGR03561">
    <property type="entry name" value="organ_hyd_perox"/>
    <property type="match status" value="1"/>
</dbReference>
<dbReference type="OrthoDB" id="9797508at2"/>
<comment type="similarity">
    <text evidence="1">Belongs to the OsmC/Ohr family.</text>
</comment>
<keyword evidence="3" id="KW-1185">Reference proteome</keyword>
<dbReference type="PATRIC" id="fig|447.4.peg.2573"/>
<dbReference type="Gene3D" id="3.30.300.20">
    <property type="match status" value="1"/>
</dbReference>
<dbReference type="Pfam" id="PF02566">
    <property type="entry name" value="OsmC"/>
    <property type="match status" value="1"/>
</dbReference>
<proteinExistence type="inferred from homology"/>
<dbReference type="InterPro" id="IPR003718">
    <property type="entry name" value="OsmC/Ohr_fam"/>
</dbReference>
<dbReference type="SUPFAM" id="SSF82784">
    <property type="entry name" value="OsmC-like"/>
    <property type="match status" value="1"/>
</dbReference>
<sequence length="139" mass="14964">MKALYTATARTHGGRNGHIETSDGLLRLDLAKPKELGGQGDGTNPEELFAAGYSACFESAMRHVASLQKIPLQDASILSQVSLYPTPEKGYKLGVEMHAHIVGLSQKDAEDLVAKAHQVCPYSNAIRGNVDVEFKVSVE</sequence>
<organism evidence="2 3">
    <name type="scientific">Legionella bozemanae</name>
    <name type="common">Fluoribacter bozemanae</name>
    <dbReference type="NCBI Taxonomy" id="447"/>
    <lineage>
        <taxon>Bacteria</taxon>
        <taxon>Pseudomonadati</taxon>
        <taxon>Pseudomonadota</taxon>
        <taxon>Gammaproteobacteria</taxon>
        <taxon>Legionellales</taxon>
        <taxon>Legionellaceae</taxon>
        <taxon>Legionella</taxon>
    </lineage>
</organism>
<dbReference type="STRING" id="447.Lboz_2422"/>
<evidence type="ECO:0000313" key="2">
    <source>
        <dbReference type="EMBL" id="KTC70845.1"/>
    </source>
</evidence>
<accession>A0A0W0RIH7</accession>
<dbReference type="PANTHER" id="PTHR33797">
    <property type="entry name" value="ORGANIC HYDROPEROXIDE RESISTANCE PROTEIN-LIKE"/>
    <property type="match status" value="1"/>
</dbReference>
<comment type="caution">
    <text evidence="2">The sequence shown here is derived from an EMBL/GenBank/DDBJ whole genome shotgun (WGS) entry which is preliminary data.</text>
</comment>
<name>A0A0W0RIH7_LEGBO</name>
<dbReference type="RefSeq" id="WP_058460039.1">
    <property type="nucleotide sequence ID" value="NZ_CAAAIY010000005.1"/>
</dbReference>
<evidence type="ECO:0000256" key="1">
    <source>
        <dbReference type="ARBA" id="ARBA00007378"/>
    </source>
</evidence>